<evidence type="ECO:0000313" key="3">
    <source>
        <dbReference type="Proteomes" id="UP001498398"/>
    </source>
</evidence>
<keyword evidence="3" id="KW-1185">Reference proteome</keyword>
<dbReference type="EMBL" id="JBANRG010000094">
    <property type="protein sequence ID" value="KAK7436428.1"/>
    <property type="molecule type" value="Genomic_DNA"/>
</dbReference>
<proteinExistence type="predicted"/>
<feature type="chain" id="PRO_5047364090" description="Antifreeze protein" evidence="1">
    <location>
        <begin position="21"/>
        <end position="127"/>
    </location>
</feature>
<accession>A0ABR1IPJ0</accession>
<protein>
    <recommendedName>
        <fullName evidence="4">Antifreeze protein</fullName>
    </recommendedName>
</protein>
<name>A0ABR1IPJ0_9AGAR</name>
<reference evidence="2 3" key="1">
    <citation type="submission" date="2024-01" db="EMBL/GenBank/DDBJ databases">
        <title>A draft genome for the cacao thread blight pathogen Marasmiellus scandens.</title>
        <authorList>
            <person name="Baruah I.K."/>
            <person name="Leung J."/>
            <person name="Bukari Y."/>
            <person name="Amoako-Attah I."/>
            <person name="Meinhardt L.W."/>
            <person name="Bailey B.A."/>
            <person name="Cohen S.P."/>
        </authorList>
    </citation>
    <scope>NUCLEOTIDE SEQUENCE [LARGE SCALE GENOMIC DNA]</scope>
    <source>
        <strain evidence="2 3">GH-19</strain>
    </source>
</reference>
<organism evidence="2 3">
    <name type="scientific">Marasmiellus scandens</name>
    <dbReference type="NCBI Taxonomy" id="2682957"/>
    <lineage>
        <taxon>Eukaryota</taxon>
        <taxon>Fungi</taxon>
        <taxon>Dikarya</taxon>
        <taxon>Basidiomycota</taxon>
        <taxon>Agaricomycotina</taxon>
        <taxon>Agaricomycetes</taxon>
        <taxon>Agaricomycetidae</taxon>
        <taxon>Agaricales</taxon>
        <taxon>Marasmiineae</taxon>
        <taxon>Omphalotaceae</taxon>
        <taxon>Marasmiellus</taxon>
    </lineage>
</organism>
<feature type="signal peptide" evidence="1">
    <location>
        <begin position="1"/>
        <end position="20"/>
    </location>
</feature>
<evidence type="ECO:0008006" key="4">
    <source>
        <dbReference type="Google" id="ProtNLM"/>
    </source>
</evidence>
<sequence>MFSKTLLIALVASVALNVSAIRLPITRSTFTAAAVGELDARSAAIQASAATAATAANQASAATAATAANQASAATAANQASAATAASAASAATQATAATQALEAVIAELDGRAAASAAVLLGAELDA</sequence>
<dbReference type="Proteomes" id="UP001498398">
    <property type="component" value="Unassembled WGS sequence"/>
</dbReference>
<evidence type="ECO:0000313" key="2">
    <source>
        <dbReference type="EMBL" id="KAK7436428.1"/>
    </source>
</evidence>
<comment type="caution">
    <text evidence="2">The sequence shown here is derived from an EMBL/GenBank/DDBJ whole genome shotgun (WGS) entry which is preliminary data.</text>
</comment>
<gene>
    <name evidence="2" type="ORF">VKT23_019140</name>
</gene>
<evidence type="ECO:0000256" key="1">
    <source>
        <dbReference type="SAM" id="SignalP"/>
    </source>
</evidence>
<keyword evidence="1" id="KW-0732">Signal</keyword>